<evidence type="ECO:0000313" key="15">
    <source>
        <dbReference type="EMBL" id="QNM09943.1"/>
    </source>
</evidence>
<comment type="function">
    <text evidence="13">CRISPR (clustered regularly interspaced short palindromic repeat) is an adaptive immune system that provides protection against mobile genetic elements (viruses, transposable elements and conjugative plasmids). CRISPR clusters contain sequences complementary to antecedent mobile elements and target invading nucleic acids. CRISPR clusters are transcribed and processed into CRISPR RNA (crRNA).</text>
</comment>
<dbReference type="InterPro" id="IPR013343">
    <property type="entry name" value="CRISPR-assoc_prot_Cas4"/>
</dbReference>
<keyword evidence="7 13" id="KW-0378">Hydrolase</keyword>
<dbReference type="EC" id="3.1.12.1" evidence="3 13"/>
<reference evidence="15 16" key="1">
    <citation type="submission" date="2020-08" db="EMBL/GenBank/DDBJ databases">
        <authorList>
            <person name="Liu C."/>
            <person name="Sun Q."/>
        </authorList>
    </citation>
    <scope>NUCLEOTIDE SEQUENCE [LARGE SCALE GENOMIC DNA]</scope>
    <source>
        <strain evidence="15 16">NSJ-29</strain>
    </source>
</reference>
<dbReference type="GO" id="GO:0051607">
    <property type="term" value="P:defense response to virus"/>
    <property type="evidence" value="ECO:0007669"/>
    <property type="project" value="UniProtKB-KW"/>
</dbReference>
<dbReference type="PANTHER" id="PTHR36531:SF6">
    <property type="entry name" value="DNA REPLICATION ATP-DEPENDENT HELICASE_NUCLEASE DNA2"/>
    <property type="match status" value="1"/>
</dbReference>
<keyword evidence="6 13" id="KW-0479">Metal-binding</keyword>
<evidence type="ECO:0000256" key="3">
    <source>
        <dbReference type="ARBA" id="ARBA00012768"/>
    </source>
</evidence>
<name>A0A7G9GGL1_9FIRM</name>
<dbReference type="InterPro" id="IPR051827">
    <property type="entry name" value="Cas4_exonuclease"/>
</dbReference>
<gene>
    <name evidence="15" type="primary">cas4</name>
    <name evidence="15" type="ORF">H9Q79_06610</name>
</gene>
<comment type="similarity">
    <text evidence="2 13">Belongs to the CRISPR-associated exonuclease Cas4 family.</text>
</comment>
<keyword evidence="10 13" id="KW-0411">Iron-sulfur</keyword>
<evidence type="ECO:0000256" key="9">
    <source>
        <dbReference type="ARBA" id="ARBA00023004"/>
    </source>
</evidence>
<dbReference type="NCBIfam" id="TIGR00372">
    <property type="entry name" value="cas4"/>
    <property type="match status" value="1"/>
</dbReference>
<keyword evidence="12 13" id="KW-0464">Manganese</keyword>
<dbReference type="InterPro" id="IPR011604">
    <property type="entry name" value="PDDEXK-like_dom_sf"/>
</dbReference>
<dbReference type="AlphaFoldDB" id="A0A7G9GGL1"/>
<dbReference type="KEGG" id="whj:H9Q79_06610"/>
<dbReference type="Proteomes" id="UP000515860">
    <property type="component" value="Chromosome"/>
</dbReference>
<evidence type="ECO:0000256" key="10">
    <source>
        <dbReference type="ARBA" id="ARBA00023014"/>
    </source>
</evidence>
<keyword evidence="9 13" id="KW-0408">Iron</keyword>
<accession>A0A7G9GGL1</accession>
<evidence type="ECO:0000256" key="5">
    <source>
        <dbReference type="ARBA" id="ARBA00022722"/>
    </source>
</evidence>
<comment type="cofactor">
    <cofactor evidence="13">
        <name>Mg(2+)</name>
        <dbReference type="ChEBI" id="CHEBI:18420"/>
    </cofactor>
    <cofactor evidence="13">
        <name>Mn(2+)</name>
        <dbReference type="ChEBI" id="CHEBI:29035"/>
    </cofactor>
    <text evidence="13">Mg(2+) or Mn(2+) required for ssDNA cleavage activity.</text>
</comment>
<organism evidence="15 16">
    <name type="scientific">Wansuia hejianensis</name>
    <dbReference type="NCBI Taxonomy" id="2763667"/>
    <lineage>
        <taxon>Bacteria</taxon>
        <taxon>Bacillati</taxon>
        <taxon>Bacillota</taxon>
        <taxon>Clostridia</taxon>
        <taxon>Lachnospirales</taxon>
        <taxon>Lachnospiraceae</taxon>
        <taxon>Wansuia</taxon>
    </lineage>
</organism>
<dbReference type="EMBL" id="CP060635">
    <property type="protein sequence ID" value="QNM09943.1"/>
    <property type="molecule type" value="Genomic_DNA"/>
</dbReference>
<keyword evidence="11 13" id="KW-0051">Antiviral defense</keyword>
<dbReference type="Gene3D" id="3.90.320.10">
    <property type="match status" value="1"/>
</dbReference>
<dbReference type="Pfam" id="PF01930">
    <property type="entry name" value="Cas_Cas4"/>
    <property type="match status" value="1"/>
</dbReference>
<comment type="cofactor">
    <cofactor evidence="1">
        <name>[4Fe-4S] cluster</name>
        <dbReference type="ChEBI" id="CHEBI:49883"/>
    </cofactor>
</comment>
<evidence type="ECO:0000313" key="16">
    <source>
        <dbReference type="Proteomes" id="UP000515860"/>
    </source>
</evidence>
<comment type="cofactor">
    <cofactor evidence="13">
        <name>iron-sulfur cluster</name>
        <dbReference type="ChEBI" id="CHEBI:30408"/>
    </cofactor>
</comment>
<sequence>MYEEEDFLQLSGIQHFAFCRRQWALAYIELQWQENVRTIEGRLLHEHAHDADLKEKRGDLIIVRAMPIHSRELGISGECDVVEFHKCQDGINLAGREGKYYVIPVEYKCGQPKINDVDMLQVTAQAMCLEEMLCCEISFGYLYYGETRHRQKVEFTDELRQRVKDMFEEMHQYYERRHTPKVKRTKSCNACSLKDICLPVLNKNRSVSDYINEQILEEEYL</sequence>
<evidence type="ECO:0000256" key="8">
    <source>
        <dbReference type="ARBA" id="ARBA00022839"/>
    </source>
</evidence>
<evidence type="ECO:0000256" key="11">
    <source>
        <dbReference type="ARBA" id="ARBA00023118"/>
    </source>
</evidence>
<keyword evidence="16" id="KW-1185">Reference proteome</keyword>
<keyword evidence="5 13" id="KW-0540">Nuclease</keyword>
<dbReference type="PANTHER" id="PTHR36531">
    <property type="entry name" value="CRISPR-ASSOCIATED EXONUCLEASE CAS4"/>
    <property type="match status" value="1"/>
</dbReference>
<dbReference type="InterPro" id="IPR022765">
    <property type="entry name" value="Dna2/Cas4_DUF83"/>
</dbReference>
<evidence type="ECO:0000256" key="13">
    <source>
        <dbReference type="RuleBase" id="RU365022"/>
    </source>
</evidence>
<dbReference type="GO" id="GO:0051536">
    <property type="term" value="F:iron-sulfur cluster binding"/>
    <property type="evidence" value="ECO:0007669"/>
    <property type="project" value="UniProtKB-KW"/>
</dbReference>
<evidence type="ECO:0000256" key="4">
    <source>
        <dbReference type="ARBA" id="ARBA00020049"/>
    </source>
</evidence>
<evidence type="ECO:0000256" key="2">
    <source>
        <dbReference type="ARBA" id="ARBA00009189"/>
    </source>
</evidence>
<evidence type="ECO:0000256" key="12">
    <source>
        <dbReference type="ARBA" id="ARBA00023211"/>
    </source>
</evidence>
<feature type="domain" description="DUF83" evidence="14">
    <location>
        <begin position="11"/>
        <end position="198"/>
    </location>
</feature>
<protein>
    <recommendedName>
        <fullName evidence="4 13">CRISPR-associated exonuclease Cas4</fullName>
        <ecNumber evidence="3 13">3.1.12.1</ecNumber>
    </recommendedName>
</protein>
<dbReference type="GO" id="GO:0004527">
    <property type="term" value="F:exonuclease activity"/>
    <property type="evidence" value="ECO:0007669"/>
    <property type="project" value="UniProtKB-KW"/>
</dbReference>
<evidence type="ECO:0000256" key="1">
    <source>
        <dbReference type="ARBA" id="ARBA00001966"/>
    </source>
</evidence>
<dbReference type="RefSeq" id="WP_249329475.1">
    <property type="nucleotide sequence ID" value="NZ_CP060635.1"/>
</dbReference>
<keyword evidence="8 13" id="KW-0269">Exonuclease</keyword>
<evidence type="ECO:0000259" key="14">
    <source>
        <dbReference type="Pfam" id="PF01930"/>
    </source>
</evidence>
<proteinExistence type="inferred from homology"/>
<dbReference type="GO" id="GO:0046872">
    <property type="term" value="F:metal ion binding"/>
    <property type="evidence" value="ECO:0007669"/>
    <property type="project" value="UniProtKB-KW"/>
</dbReference>
<evidence type="ECO:0000256" key="6">
    <source>
        <dbReference type="ARBA" id="ARBA00022723"/>
    </source>
</evidence>
<evidence type="ECO:0000256" key="7">
    <source>
        <dbReference type="ARBA" id="ARBA00022801"/>
    </source>
</evidence>